<dbReference type="Proteomes" id="UP000037035">
    <property type="component" value="Unassembled WGS sequence"/>
</dbReference>
<dbReference type="AlphaFoldDB" id="A0A0L6VTV7"/>
<evidence type="ECO:0000313" key="1">
    <source>
        <dbReference type="EMBL" id="KNZ63640.1"/>
    </source>
</evidence>
<comment type="caution">
    <text evidence="1">The sequence shown here is derived from an EMBL/GenBank/DDBJ whole genome shotgun (WGS) entry which is preliminary data.</text>
</comment>
<name>A0A0L6VTV7_9BASI</name>
<evidence type="ECO:0000313" key="2">
    <source>
        <dbReference type="Proteomes" id="UP000037035"/>
    </source>
</evidence>
<keyword evidence="2" id="KW-1185">Reference proteome</keyword>
<dbReference type="OrthoDB" id="3268055at2759"/>
<reference evidence="1 2" key="1">
    <citation type="submission" date="2015-08" db="EMBL/GenBank/DDBJ databases">
        <title>Next Generation Sequencing and Analysis of the Genome of Puccinia sorghi L Schw, the Causal Agent of Maize Common Rust.</title>
        <authorList>
            <person name="Rochi L."/>
            <person name="Burguener G."/>
            <person name="Darino M."/>
            <person name="Turjanski A."/>
            <person name="Kreff E."/>
            <person name="Dieguez M.J."/>
            <person name="Sacco F."/>
        </authorList>
    </citation>
    <scope>NUCLEOTIDE SEQUENCE [LARGE SCALE GENOMIC DNA]</scope>
    <source>
        <strain evidence="1 2">RO10H11247</strain>
    </source>
</reference>
<dbReference type="EMBL" id="LAVV01001322">
    <property type="protein sequence ID" value="KNZ63640.1"/>
    <property type="molecule type" value="Genomic_DNA"/>
</dbReference>
<sequence>YFLDPERKGKDQQALRTFKQSGNMESYTHQFNVHAYRSDDILMSLYCGRLKEKIQLAIVSS</sequence>
<gene>
    <name evidence="1" type="ORF">VP01_11190g1</name>
</gene>
<dbReference type="VEuPathDB" id="FungiDB:VP01_11190g1"/>
<accession>A0A0L6VTV7</accession>
<feature type="non-terminal residue" evidence="1">
    <location>
        <position position="61"/>
    </location>
</feature>
<organism evidence="1 2">
    <name type="scientific">Puccinia sorghi</name>
    <dbReference type="NCBI Taxonomy" id="27349"/>
    <lineage>
        <taxon>Eukaryota</taxon>
        <taxon>Fungi</taxon>
        <taxon>Dikarya</taxon>
        <taxon>Basidiomycota</taxon>
        <taxon>Pucciniomycotina</taxon>
        <taxon>Pucciniomycetes</taxon>
        <taxon>Pucciniales</taxon>
        <taxon>Pucciniaceae</taxon>
        <taxon>Puccinia</taxon>
    </lineage>
</organism>
<proteinExistence type="predicted"/>
<protein>
    <submittedName>
        <fullName evidence="1">Uncharacterized protein</fullName>
    </submittedName>
</protein>
<feature type="non-terminal residue" evidence="1">
    <location>
        <position position="1"/>
    </location>
</feature>